<keyword evidence="11" id="KW-1185">Reference proteome</keyword>
<dbReference type="InterPro" id="IPR050351">
    <property type="entry name" value="BphY/WalK/GraS-like"/>
</dbReference>
<gene>
    <name evidence="10" type="ORF">JI741_06835</name>
</gene>
<dbReference type="Gene3D" id="6.10.340.10">
    <property type="match status" value="1"/>
</dbReference>
<dbReference type="PANTHER" id="PTHR42878">
    <property type="entry name" value="TWO-COMPONENT HISTIDINE KINASE"/>
    <property type="match status" value="1"/>
</dbReference>
<evidence type="ECO:0000256" key="6">
    <source>
        <dbReference type="ARBA" id="ARBA00022777"/>
    </source>
</evidence>
<dbReference type="Gene3D" id="3.30.565.10">
    <property type="entry name" value="Histidine kinase-like ATPase, C-terminal domain"/>
    <property type="match status" value="1"/>
</dbReference>
<dbReference type="Pfam" id="PF02518">
    <property type="entry name" value="HATPase_c"/>
    <property type="match status" value="1"/>
</dbReference>
<dbReference type="RefSeq" id="WP_202008299.1">
    <property type="nucleotide sequence ID" value="NZ_JAERRB010000002.1"/>
</dbReference>
<proteinExistence type="predicted"/>
<evidence type="ECO:0000256" key="5">
    <source>
        <dbReference type="ARBA" id="ARBA00022679"/>
    </source>
</evidence>
<dbReference type="SMART" id="SM00304">
    <property type="entry name" value="HAMP"/>
    <property type="match status" value="1"/>
</dbReference>
<dbReference type="InterPro" id="IPR004358">
    <property type="entry name" value="Sig_transdc_His_kin-like_C"/>
</dbReference>
<feature type="domain" description="HAMP" evidence="9">
    <location>
        <begin position="214"/>
        <end position="266"/>
    </location>
</feature>
<dbReference type="InterPro" id="IPR005467">
    <property type="entry name" value="His_kinase_dom"/>
</dbReference>
<feature type="transmembrane region" description="Helical" evidence="7">
    <location>
        <begin position="192"/>
        <end position="216"/>
    </location>
</feature>
<dbReference type="SUPFAM" id="SSF158472">
    <property type="entry name" value="HAMP domain-like"/>
    <property type="match status" value="1"/>
</dbReference>
<dbReference type="PANTHER" id="PTHR42878:SF15">
    <property type="entry name" value="BACTERIOPHYTOCHROME"/>
    <property type="match status" value="1"/>
</dbReference>
<dbReference type="CDD" id="cd06225">
    <property type="entry name" value="HAMP"/>
    <property type="match status" value="1"/>
</dbReference>
<dbReference type="PROSITE" id="PS50885">
    <property type="entry name" value="HAMP"/>
    <property type="match status" value="1"/>
</dbReference>
<keyword evidence="6" id="KW-0418">Kinase</keyword>
<evidence type="ECO:0000313" key="10">
    <source>
        <dbReference type="EMBL" id="MBL0740928.1"/>
    </source>
</evidence>
<dbReference type="InterPro" id="IPR003594">
    <property type="entry name" value="HATPase_dom"/>
</dbReference>
<dbReference type="InterPro" id="IPR036890">
    <property type="entry name" value="HATPase_C_sf"/>
</dbReference>
<keyword evidence="7" id="KW-1133">Transmembrane helix</keyword>
<dbReference type="SMART" id="SM00388">
    <property type="entry name" value="HisKA"/>
    <property type="match status" value="1"/>
</dbReference>
<keyword evidence="7" id="KW-0812">Transmembrane</keyword>
<evidence type="ECO:0000259" key="8">
    <source>
        <dbReference type="PROSITE" id="PS50109"/>
    </source>
</evidence>
<dbReference type="Pfam" id="PF05227">
    <property type="entry name" value="CHASE3"/>
    <property type="match status" value="1"/>
</dbReference>
<dbReference type="Pfam" id="PF00672">
    <property type="entry name" value="HAMP"/>
    <property type="match status" value="1"/>
</dbReference>
<evidence type="ECO:0000259" key="9">
    <source>
        <dbReference type="PROSITE" id="PS50885"/>
    </source>
</evidence>
<evidence type="ECO:0000256" key="3">
    <source>
        <dbReference type="ARBA" id="ARBA00012438"/>
    </source>
</evidence>
<sequence>MKISNIILFSFFIILLLFSITTYLNYALADLTNENTEVFERSSVVVRHSNRFQRNFLNMVSGLRGYLLTTEGFFIQSYDSAMQENEDILKELAILVPEQAQQQDLLRDIRQLHTYWIQNFAVPLLEARKNTLLSDSTKRAFDKFYRVKLVDGLEKDVQASLQRKFSQFINFEYRLRESEREKLKASVHNTKVVTISLTIISIVVGTGIAVFIAYSISSKMINMVIMANAIAGGNYEVHIHDRGKSELSQLARALNRMARILDTNITLLQRQRDELDQFAHIVSHDLKAPLRGIDNVINWIEEDHLAALPKGVVDYLALIKGRVARAEDMLKGILQYAHIGKAERIKEVVDVNELLLEVREYLPSRSGITLTVQTGFPMLFTERIPLVQIFTNLMVNAYKYHDKTENGFVKVYFKDAGKYYQFFVEDNGPGIDPKYHQKIFRIFQTLHPRDFVESTGVGLSIVKKILDDRKLTIHLESETGRGATFSFYWPKDETHE</sequence>
<dbReference type="CDD" id="cd00082">
    <property type="entry name" value="HisKA"/>
    <property type="match status" value="1"/>
</dbReference>
<evidence type="ECO:0000256" key="7">
    <source>
        <dbReference type="SAM" id="Phobius"/>
    </source>
</evidence>
<comment type="caution">
    <text evidence="10">The sequence shown here is derived from an EMBL/GenBank/DDBJ whole genome shotgun (WGS) entry which is preliminary data.</text>
</comment>
<keyword evidence="4" id="KW-0597">Phosphoprotein</keyword>
<organism evidence="10 11">
    <name type="scientific">Chryseolinea lacunae</name>
    <dbReference type="NCBI Taxonomy" id="2801331"/>
    <lineage>
        <taxon>Bacteria</taxon>
        <taxon>Pseudomonadati</taxon>
        <taxon>Bacteroidota</taxon>
        <taxon>Cytophagia</taxon>
        <taxon>Cytophagales</taxon>
        <taxon>Fulvivirgaceae</taxon>
        <taxon>Chryseolinea</taxon>
    </lineage>
</organism>
<evidence type="ECO:0000313" key="11">
    <source>
        <dbReference type="Proteomes" id="UP000613030"/>
    </source>
</evidence>
<dbReference type="InterPro" id="IPR007891">
    <property type="entry name" value="CHASE3"/>
</dbReference>
<dbReference type="SUPFAM" id="SSF47384">
    <property type="entry name" value="Homodimeric domain of signal transducing histidine kinase"/>
    <property type="match status" value="1"/>
</dbReference>
<dbReference type="InterPro" id="IPR036097">
    <property type="entry name" value="HisK_dim/P_sf"/>
</dbReference>
<dbReference type="EMBL" id="JAERRB010000002">
    <property type="protein sequence ID" value="MBL0740928.1"/>
    <property type="molecule type" value="Genomic_DNA"/>
</dbReference>
<feature type="domain" description="Histidine kinase" evidence="8">
    <location>
        <begin position="281"/>
        <end position="493"/>
    </location>
</feature>
<keyword evidence="7" id="KW-0472">Membrane</keyword>
<evidence type="ECO:0000256" key="1">
    <source>
        <dbReference type="ARBA" id="ARBA00000085"/>
    </source>
</evidence>
<dbReference type="InterPro" id="IPR003661">
    <property type="entry name" value="HisK_dim/P_dom"/>
</dbReference>
<reference evidence="10 11" key="1">
    <citation type="submission" date="2021-01" db="EMBL/GenBank/DDBJ databases">
        <title>Chryseolinea sp. Jin1 Genome sequencing and assembly.</title>
        <authorList>
            <person name="Kim I."/>
        </authorList>
    </citation>
    <scope>NUCLEOTIDE SEQUENCE [LARGE SCALE GENOMIC DNA]</scope>
    <source>
        <strain evidence="10 11">Jin1</strain>
    </source>
</reference>
<dbReference type="EC" id="2.7.13.3" evidence="3"/>
<dbReference type="PROSITE" id="PS50109">
    <property type="entry name" value="HIS_KIN"/>
    <property type="match status" value="1"/>
</dbReference>
<dbReference type="Gene3D" id="1.10.287.130">
    <property type="match status" value="1"/>
</dbReference>
<dbReference type="InterPro" id="IPR003660">
    <property type="entry name" value="HAMP_dom"/>
</dbReference>
<dbReference type="SUPFAM" id="SSF55874">
    <property type="entry name" value="ATPase domain of HSP90 chaperone/DNA topoisomerase II/histidine kinase"/>
    <property type="match status" value="1"/>
</dbReference>
<evidence type="ECO:0000256" key="4">
    <source>
        <dbReference type="ARBA" id="ARBA00022553"/>
    </source>
</evidence>
<dbReference type="PRINTS" id="PR00344">
    <property type="entry name" value="BCTRLSENSOR"/>
</dbReference>
<comment type="subcellular location">
    <subcellularLocation>
        <location evidence="2">Membrane</location>
    </subcellularLocation>
</comment>
<dbReference type="Proteomes" id="UP000613030">
    <property type="component" value="Unassembled WGS sequence"/>
</dbReference>
<keyword evidence="5" id="KW-0808">Transferase</keyword>
<dbReference type="SMART" id="SM00387">
    <property type="entry name" value="HATPase_c"/>
    <property type="match status" value="1"/>
</dbReference>
<accession>A0ABS1KN79</accession>
<protein>
    <recommendedName>
        <fullName evidence="3">histidine kinase</fullName>
        <ecNumber evidence="3">2.7.13.3</ecNumber>
    </recommendedName>
</protein>
<comment type="catalytic activity">
    <reaction evidence="1">
        <text>ATP + protein L-histidine = ADP + protein N-phospho-L-histidine.</text>
        <dbReference type="EC" id="2.7.13.3"/>
    </reaction>
</comment>
<evidence type="ECO:0000256" key="2">
    <source>
        <dbReference type="ARBA" id="ARBA00004370"/>
    </source>
</evidence>
<name>A0ABS1KN79_9BACT</name>